<dbReference type="HOGENOM" id="CLU_050192_0_0_4"/>
<dbReference type="GeneID" id="87104286"/>
<gene>
    <name evidence="4" type="ordered locus">NE1102</name>
</gene>
<dbReference type="STRING" id="228410.NE1102"/>
<dbReference type="InterPro" id="IPR006860">
    <property type="entry name" value="FecR"/>
</dbReference>
<dbReference type="InterPro" id="IPR012373">
    <property type="entry name" value="Ferrdict_sens_TM"/>
</dbReference>
<protein>
    <submittedName>
        <fullName evidence="4">Putative transmembrane sensor</fullName>
    </submittedName>
</protein>
<dbReference type="SMR" id="Q82VI2"/>
<dbReference type="DNASU" id="1082044"/>
<dbReference type="EMBL" id="AL954747">
    <property type="protein sequence ID" value="CAD85013.1"/>
    <property type="molecule type" value="Genomic_DNA"/>
</dbReference>
<name>Q82VI2_NITEU</name>
<dbReference type="Proteomes" id="UP000001416">
    <property type="component" value="Chromosome"/>
</dbReference>
<accession>Q82VI2</accession>
<evidence type="ECO:0000259" key="2">
    <source>
        <dbReference type="Pfam" id="PF04773"/>
    </source>
</evidence>
<dbReference type="InterPro" id="IPR032623">
    <property type="entry name" value="FecR_N"/>
</dbReference>
<feature type="region of interest" description="Disordered" evidence="1">
    <location>
        <begin position="1"/>
        <end position="27"/>
    </location>
</feature>
<organism evidence="4 5">
    <name type="scientific">Nitrosomonas europaea (strain ATCC 19718 / CIP 103999 / KCTC 2705 / NBRC 14298)</name>
    <dbReference type="NCBI Taxonomy" id="228410"/>
    <lineage>
        <taxon>Bacteria</taxon>
        <taxon>Pseudomonadati</taxon>
        <taxon>Pseudomonadota</taxon>
        <taxon>Betaproteobacteria</taxon>
        <taxon>Nitrosomonadales</taxon>
        <taxon>Nitrosomonadaceae</taxon>
        <taxon>Nitrosomonas</taxon>
    </lineage>
</organism>
<feature type="domain" description="FecR N-terminal" evidence="3">
    <location>
        <begin position="33"/>
        <end position="75"/>
    </location>
</feature>
<evidence type="ECO:0000313" key="4">
    <source>
        <dbReference type="EMBL" id="CAD85013.1"/>
    </source>
</evidence>
<dbReference type="Gene3D" id="2.60.120.1440">
    <property type="match status" value="1"/>
</dbReference>
<sequence length="352" mass="38700">MSTPGSTPPPSVADQPHPLPLANGHPISGATADAAAQWLTLLMSDEMTDSDYQCWQQWRAAHPDHERAWQHIEAVTARFRELPSTAAYKSLSPLTNPVSAGKPGSPGRRKAMGTLLWLGTAGVGSMLVSRTQIWQQTVADYRTGTGEQRAIYLADGTHIMLNTYSAIDVAFDAQHRTIRLITGDILITTHPVHTPISDPRPFIVETAEGRIRALGTRFTVSQRKGRTHVAVLEHAVEVTPAAAPDRQYILPAGQQLSFTRHTLNNATTLDKQTTGWTQGQIIADNIRLGDFITDLGRYRTGLLRCDPAVAELRLSGVFPLDDTDRILETLPSVLPVRVRLRTRYWVIVEAAS</sequence>
<dbReference type="KEGG" id="neu:NE1102"/>
<dbReference type="AlphaFoldDB" id="Q82VI2"/>
<evidence type="ECO:0000256" key="1">
    <source>
        <dbReference type="SAM" id="MobiDB-lite"/>
    </source>
</evidence>
<evidence type="ECO:0000313" key="5">
    <source>
        <dbReference type="Proteomes" id="UP000001416"/>
    </source>
</evidence>
<dbReference type="RefSeq" id="WP_011111699.1">
    <property type="nucleotide sequence ID" value="NC_004757.1"/>
</dbReference>
<dbReference type="PANTHER" id="PTHR30273">
    <property type="entry name" value="PERIPLASMIC SIGNAL SENSOR AND SIGMA FACTOR ACTIVATOR FECR-RELATED"/>
    <property type="match status" value="1"/>
</dbReference>
<dbReference type="Pfam" id="PF04773">
    <property type="entry name" value="FecR"/>
    <property type="match status" value="1"/>
</dbReference>
<reference evidence="4 5" key="1">
    <citation type="journal article" date="2003" name="J. Bacteriol.">
        <title>Complete genome sequence of the ammonia-oxidizing bacterium and obligate chemolithoautotroph Nitrosomonas europaea.</title>
        <authorList>
            <person name="Chain P."/>
            <person name="Lamerdin J."/>
            <person name="Larimer F."/>
            <person name="Regala W."/>
            <person name="Land M."/>
            <person name="Hauser L."/>
            <person name="Hooper A."/>
            <person name="Klotz M."/>
            <person name="Norton J."/>
            <person name="Sayavedra-Soto L."/>
            <person name="Arciero D."/>
            <person name="Hommes N."/>
            <person name="Whittaker M."/>
            <person name="Arp D."/>
        </authorList>
    </citation>
    <scope>NUCLEOTIDE SEQUENCE [LARGE SCALE GENOMIC DNA]</scope>
    <source>
        <strain evidence="5">ATCC 19718 / CIP 103999 / KCTC 2705 / NBRC 14298</strain>
    </source>
</reference>
<dbReference type="Pfam" id="PF16220">
    <property type="entry name" value="DUF4880"/>
    <property type="match status" value="1"/>
</dbReference>
<evidence type="ECO:0000259" key="3">
    <source>
        <dbReference type="Pfam" id="PF16220"/>
    </source>
</evidence>
<keyword evidence="5" id="KW-1185">Reference proteome</keyword>
<feature type="domain" description="FecR protein" evidence="2">
    <location>
        <begin position="140"/>
        <end position="237"/>
    </location>
</feature>
<feature type="compositionally biased region" description="Pro residues" evidence="1">
    <location>
        <begin position="1"/>
        <end position="11"/>
    </location>
</feature>
<dbReference type="PANTHER" id="PTHR30273:SF2">
    <property type="entry name" value="PROTEIN FECR"/>
    <property type="match status" value="1"/>
</dbReference>
<keyword evidence="4" id="KW-0812">Transmembrane</keyword>
<dbReference type="eggNOG" id="COG3712">
    <property type="taxonomic scope" value="Bacteria"/>
</dbReference>
<dbReference type="PIRSF" id="PIRSF018266">
    <property type="entry name" value="FecR"/>
    <property type="match status" value="1"/>
</dbReference>
<proteinExistence type="predicted"/>
<dbReference type="GO" id="GO:0016989">
    <property type="term" value="F:sigma factor antagonist activity"/>
    <property type="evidence" value="ECO:0007669"/>
    <property type="project" value="TreeGrafter"/>
</dbReference>
<keyword evidence="4" id="KW-0472">Membrane</keyword>
<dbReference type="PhylomeDB" id="Q82VI2"/>